<feature type="binding site" evidence="6">
    <location>
        <position position="124"/>
    </location>
    <ligand>
        <name>(6S)-5-formyl-5,6,7,8-tetrahydrofolate</name>
        <dbReference type="ChEBI" id="CHEBI:57457"/>
    </ligand>
</feature>
<dbReference type="GO" id="GO:0046872">
    <property type="term" value="F:metal ion binding"/>
    <property type="evidence" value="ECO:0007669"/>
    <property type="project" value="UniProtKB-KW"/>
</dbReference>
<evidence type="ECO:0000256" key="7">
    <source>
        <dbReference type="RuleBase" id="RU003313"/>
    </source>
</evidence>
<dbReference type="Gene3D" id="3.30.1360.120">
    <property type="entry name" value="Probable tRNA modification gtpase trme, domain 1"/>
    <property type="match status" value="1"/>
</dbReference>
<dbReference type="PROSITE" id="PS51709">
    <property type="entry name" value="G_TRME"/>
    <property type="match status" value="1"/>
</dbReference>
<evidence type="ECO:0000313" key="10">
    <source>
        <dbReference type="Proteomes" id="UP000002019"/>
    </source>
</evidence>
<comment type="similarity">
    <text evidence="1 6 7">Belongs to the TRAFAC class TrmE-Era-EngA-EngB-Septin-like GTPase superfamily. TrmE GTPase family.</text>
</comment>
<dbReference type="eggNOG" id="COG0486">
    <property type="taxonomic scope" value="Bacteria"/>
</dbReference>
<feature type="binding site" evidence="6">
    <location>
        <position position="457"/>
    </location>
    <ligand>
        <name>(6S)-5-formyl-5,6,7,8-tetrahydrofolate</name>
        <dbReference type="ChEBI" id="CHEBI:57457"/>
    </ligand>
</feature>
<evidence type="ECO:0000256" key="2">
    <source>
        <dbReference type="ARBA" id="ARBA00022694"/>
    </source>
</evidence>
<dbReference type="InterPro" id="IPR006073">
    <property type="entry name" value="GTP-bd"/>
</dbReference>
<dbReference type="Gene3D" id="1.20.120.430">
    <property type="entry name" value="tRNA modification GTPase MnmE domain 2"/>
    <property type="match status" value="1"/>
</dbReference>
<dbReference type="HAMAP" id="MF_00379">
    <property type="entry name" value="GTPase_MnmE"/>
    <property type="match status" value="1"/>
</dbReference>
<feature type="domain" description="TrmE-type G" evidence="8">
    <location>
        <begin position="220"/>
        <end position="379"/>
    </location>
</feature>
<keyword evidence="6" id="KW-0479">Metal-binding</keyword>
<feature type="binding site" evidence="6">
    <location>
        <begin position="274"/>
        <end position="277"/>
    </location>
    <ligand>
        <name>GTP</name>
        <dbReference type="ChEBI" id="CHEBI:37565"/>
    </ligand>
</feature>
<dbReference type="KEGG" id="caci:CLOAM0156"/>
<dbReference type="InterPro" id="IPR027417">
    <property type="entry name" value="P-loop_NTPase"/>
</dbReference>
<dbReference type="InterPro" id="IPR004520">
    <property type="entry name" value="GTPase_MnmE"/>
</dbReference>
<feature type="binding site" evidence="6">
    <location>
        <position position="24"/>
    </location>
    <ligand>
        <name>(6S)-5-formyl-5,6,7,8-tetrahydrofolate</name>
        <dbReference type="ChEBI" id="CHEBI:57457"/>
    </ligand>
</feature>
<dbReference type="AlphaFoldDB" id="B0VF14"/>
<dbReference type="EMBL" id="CU466930">
    <property type="protein sequence ID" value="CAO80066.1"/>
    <property type="molecule type" value="Genomic_DNA"/>
</dbReference>
<dbReference type="HOGENOM" id="CLU_019624_4_1_0"/>
<dbReference type="GO" id="GO:0005829">
    <property type="term" value="C:cytosol"/>
    <property type="evidence" value="ECO:0007669"/>
    <property type="project" value="TreeGrafter"/>
</dbReference>
<dbReference type="Pfam" id="PF01926">
    <property type="entry name" value="MMR_HSR1"/>
    <property type="match status" value="1"/>
</dbReference>
<evidence type="ECO:0000256" key="4">
    <source>
        <dbReference type="ARBA" id="ARBA00022958"/>
    </source>
</evidence>
<name>B0VF14_CLOAI</name>
<dbReference type="PANTHER" id="PTHR42714">
    <property type="entry name" value="TRNA MODIFICATION GTPASE GTPBP3"/>
    <property type="match status" value="1"/>
</dbReference>
<dbReference type="Gene3D" id="3.40.50.300">
    <property type="entry name" value="P-loop containing nucleotide triphosphate hydrolases"/>
    <property type="match status" value="1"/>
</dbReference>
<evidence type="ECO:0000256" key="1">
    <source>
        <dbReference type="ARBA" id="ARBA00011043"/>
    </source>
</evidence>
<keyword evidence="4 6" id="KW-0630">Potassium</keyword>
<feature type="binding site" evidence="6">
    <location>
        <begin position="249"/>
        <end position="255"/>
    </location>
    <ligand>
        <name>GTP</name>
        <dbReference type="ChEBI" id="CHEBI:37565"/>
    </ligand>
</feature>
<dbReference type="Pfam" id="PF12631">
    <property type="entry name" value="MnmE_helical"/>
    <property type="match status" value="1"/>
</dbReference>
<comment type="subunit">
    <text evidence="6">Homodimer. Heterotetramer of two MnmE and two MnmG subunits.</text>
</comment>
<dbReference type="SUPFAM" id="SSF52540">
    <property type="entry name" value="P-loop containing nucleoside triphosphate hydrolases"/>
    <property type="match status" value="1"/>
</dbReference>
<dbReference type="STRING" id="459349.CLOAM0156"/>
<keyword evidence="5 6" id="KW-0342">GTP-binding</keyword>
<dbReference type="GO" id="GO:0003924">
    <property type="term" value="F:GTPase activity"/>
    <property type="evidence" value="ECO:0007669"/>
    <property type="project" value="UniProtKB-UniRule"/>
</dbReference>
<dbReference type="GO" id="GO:0002098">
    <property type="term" value="P:tRNA wobble uridine modification"/>
    <property type="evidence" value="ECO:0007669"/>
    <property type="project" value="TreeGrafter"/>
</dbReference>
<comment type="cofactor">
    <cofactor evidence="6">
        <name>K(+)</name>
        <dbReference type="ChEBI" id="CHEBI:29103"/>
    </cofactor>
    <text evidence="6">Binds 1 potassium ion per subunit.</text>
</comment>
<keyword evidence="2 6" id="KW-0819">tRNA processing</keyword>
<accession>B0VF14</accession>
<evidence type="ECO:0000256" key="6">
    <source>
        <dbReference type="HAMAP-Rule" id="MF_00379"/>
    </source>
</evidence>
<dbReference type="Pfam" id="PF10396">
    <property type="entry name" value="TrmE_N"/>
    <property type="match status" value="1"/>
</dbReference>
<reference evidence="9 10" key="1">
    <citation type="journal article" date="2008" name="J. Bacteriol.">
        <title>'Candidatus Cloacamonas acidaminovorans': genome sequence reconstruction provides a first glimpse of a new bacterial division.</title>
        <authorList>
            <person name="Pelletier E."/>
            <person name="Kreimeyer A."/>
            <person name="Bocs S."/>
            <person name="Rouy Z."/>
            <person name="Gyapay G."/>
            <person name="Chouari R."/>
            <person name="Riviere D."/>
            <person name="Ganesan A."/>
            <person name="Daegelen P."/>
            <person name="Sghir A."/>
            <person name="Cohen G.N."/>
            <person name="Medigue C."/>
            <person name="Weissenbach J."/>
            <person name="Le Paslier D."/>
        </authorList>
    </citation>
    <scope>NUCLEOTIDE SEQUENCE [LARGE SCALE GENOMIC DNA]</scope>
    <source>
        <strain evidence="10">Evry</strain>
    </source>
</reference>
<dbReference type="OrthoDB" id="9805918at2"/>
<dbReference type="CDD" id="cd14858">
    <property type="entry name" value="TrmE_N"/>
    <property type="match status" value="1"/>
</dbReference>
<evidence type="ECO:0000313" key="9">
    <source>
        <dbReference type="EMBL" id="CAO80066.1"/>
    </source>
</evidence>
<organism evidence="9 10">
    <name type="scientific">Cloacimonas acidaminovorans (strain Evry)</name>
    <dbReference type="NCBI Taxonomy" id="459349"/>
    <lineage>
        <taxon>Bacteria</taxon>
        <taxon>Pseudomonadati</taxon>
        <taxon>Candidatus Cloacimonadota</taxon>
        <taxon>Candidatus Cloacimonadia</taxon>
        <taxon>Candidatus Cloacimonadales</taxon>
        <taxon>Candidatus Cloacimonadaceae</taxon>
        <taxon>Candidatus Cloacimonas</taxon>
    </lineage>
</organism>
<proteinExistence type="inferred from homology"/>
<comment type="subcellular location">
    <subcellularLocation>
        <location evidence="6">Cytoplasm</location>
    </subcellularLocation>
</comment>
<dbReference type="InterPro" id="IPR027266">
    <property type="entry name" value="TrmE/GcvT-like"/>
</dbReference>
<feature type="binding site" evidence="6">
    <location>
        <begin position="230"/>
        <end position="235"/>
    </location>
    <ligand>
        <name>GTP</name>
        <dbReference type="ChEBI" id="CHEBI:37565"/>
    </ligand>
</feature>
<evidence type="ECO:0000256" key="5">
    <source>
        <dbReference type="ARBA" id="ARBA00023134"/>
    </source>
</evidence>
<comment type="caution">
    <text evidence="6">Lacks conserved residue(s) required for the propagation of feature annotation.</text>
</comment>
<feature type="binding site" evidence="6">
    <location>
        <position position="234"/>
    </location>
    <ligand>
        <name>Mg(2+)</name>
        <dbReference type="ChEBI" id="CHEBI:18420"/>
    </ligand>
</feature>
<dbReference type="SUPFAM" id="SSF116878">
    <property type="entry name" value="TrmE connector domain"/>
    <property type="match status" value="1"/>
</dbReference>
<dbReference type="PANTHER" id="PTHR42714:SF2">
    <property type="entry name" value="TRNA MODIFICATION GTPASE GTPBP3, MITOCHONDRIAL"/>
    <property type="match status" value="1"/>
</dbReference>
<dbReference type="RefSeq" id="WP_015423927.1">
    <property type="nucleotide sequence ID" value="NC_020449.1"/>
</dbReference>
<keyword evidence="6" id="KW-0378">Hydrolase</keyword>
<keyword evidence="3 6" id="KW-0547">Nucleotide-binding</keyword>
<dbReference type="CDD" id="cd04164">
    <property type="entry name" value="trmE"/>
    <property type="match status" value="1"/>
</dbReference>
<dbReference type="InterPro" id="IPR005225">
    <property type="entry name" value="Small_GTP-bd"/>
</dbReference>
<feature type="binding site" evidence="6">
    <location>
        <position position="255"/>
    </location>
    <ligand>
        <name>Mg(2+)</name>
        <dbReference type="ChEBI" id="CHEBI:18420"/>
    </ligand>
</feature>
<dbReference type="InterPro" id="IPR025867">
    <property type="entry name" value="MnmE_helical"/>
</dbReference>
<keyword evidence="10" id="KW-1185">Reference proteome</keyword>
<evidence type="ECO:0000256" key="3">
    <source>
        <dbReference type="ARBA" id="ARBA00022741"/>
    </source>
</evidence>
<gene>
    <name evidence="6" type="primary">mnmE</name>
    <name evidence="6 9" type="synonym">trmE</name>
    <name evidence="9" type="ordered locus">CLOAM0156</name>
</gene>
<dbReference type="InterPro" id="IPR018948">
    <property type="entry name" value="GTP-bd_TrmE_N"/>
</dbReference>
<keyword evidence="6" id="KW-0963">Cytoplasm</keyword>
<dbReference type="InterPro" id="IPR027368">
    <property type="entry name" value="MnmE_dom2"/>
</dbReference>
<dbReference type="NCBIfam" id="TIGR00450">
    <property type="entry name" value="mnmE_trmE_thdF"/>
    <property type="match status" value="1"/>
</dbReference>
<evidence type="ECO:0000259" key="8">
    <source>
        <dbReference type="PROSITE" id="PS51709"/>
    </source>
</evidence>
<comment type="function">
    <text evidence="6">Exhibits a very high intrinsic GTPase hydrolysis rate. Involved in the addition of a carboxymethylaminomethyl (cmnm) group at the wobble position (U34) of certain tRNAs, forming tRNA-cmnm(5)s(2)U34.</text>
</comment>
<dbReference type="GO" id="GO:0030488">
    <property type="term" value="P:tRNA methylation"/>
    <property type="evidence" value="ECO:0007669"/>
    <property type="project" value="TreeGrafter"/>
</dbReference>
<dbReference type="InterPro" id="IPR031168">
    <property type="entry name" value="G_TrmE"/>
</dbReference>
<dbReference type="Proteomes" id="UP000002019">
    <property type="component" value="Chromosome"/>
</dbReference>
<sequence length="457" mass="50698">MSKISEVICAPVTPLGFSAIAVIRLSGKGCIELVANHFSQSQKLLSSPSHNLILGTFYAETGEPIDEVLISVFREPHSYTGEDVIEISCHGNPNLVNRILQTLLLSCRLAKPGEFTLRAFLNGKMDLSQAEAVNDLIQAQANQAEKAALMQLKGFLSKYLQELLARITELRIRFELAIDFADQDLPLPDSNALYQELLDIIKTAEELKSTGEQGRRLREGIKICLTGAPNVGKSSLFNALLQQNRAIVTPHPGTTRDYLEEYLSLNGFPIVIYDTAGLREFPDDIEKEGITKSYELMQESDLILYLVEATTVTNPNLQFSDLLSPSSIPPDLHSKTLVVFSKADLMQENTPQIFPGIYCSVITENGLKDLTDAISKRLMLNTELPNKPIIINNRHLVALSKCLQSLHRAKQCLKENQGYEFIAFELISASNALEEILGVITTDDLLDKIFSEFCIGK</sequence>
<dbReference type="NCBIfam" id="TIGR00231">
    <property type="entry name" value="small_GTP"/>
    <property type="match status" value="1"/>
</dbReference>
<dbReference type="GO" id="GO:0005525">
    <property type="term" value="F:GTP binding"/>
    <property type="evidence" value="ECO:0007669"/>
    <property type="project" value="UniProtKB-UniRule"/>
</dbReference>
<protein>
    <recommendedName>
        <fullName evidence="6">tRNA modification GTPase MnmE</fullName>
        <ecNumber evidence="6">3.6.-.-</ecNumber>
    </recommendedName>
</protein>
<keyword evidence="6" id="KW-0460">Magnesium</keyword>
<feature type="binding site" evidence="6">
    <location>
        <position position="86"/>
    </location>
    <ligand>
        <name>(6S)-5-formyl-5,6,7,8-tetrahydrofolate</name>
        <dbReference type="ChEBI" id="CHEBI:57457"/>
    </ligand>
</feature>
<dbReference type="EC" id="3.6.-.-" evidence="6"/>